<feature type="compositionally biased region" description="Basic and acidic residues" evidence="1">
    <location>
        <begin position="87"/>
        <end position="96"/>
    </location>
</feature>
<dbReference type="Proteomes" id="UP001221898">
    <property type="component" value="Unassembled WGS sequence"/>
</dbReference>
<proteinExistence type="predicted"/>
<evidence type="ECO:0000256" key="1">
    <source>
        <dbReference type="SAM" id="MobiDB-lite"/>
    </source>
</evidence>
<evidence type="ECO:0000313" key="3">
    <source>
        <dbReference type="Proteomes" id="UP001221898"/>
    </source>
</evidence>
<comment type="caution">
    <text evidence="2">The sequence shown here is derived from an EMBL/GenBank/DDBJ whole genome shotgun (WGS) entry which is preliminary data.</text>
</comment>
<evidence type="ECO:0000313" key="2">
    <source>
        <dbReference type="EMBL" id="KAJ8398958.1"/>
    </source>
</evidence>
<dbReference type="EMBL" id="JAINUG010000086">
    <property type="protein sequence ID" value="KAJ8398958.1"/>
    <property type="molecule type" value="Genomic_DNA"/>
</dbReference>
<feature type="compositionally biased region" description="Low complexity" evidence="1">
    <location>
        <begin position="58"/>
        <end position="69"/>
    </location>
</feature>
<accession>A0AAD7SAU7</accession>
<name>A0AAD7SAU7_9TELE</name>
<sequence>MSPPIAALYPQGAVYCVELPRGALLPGISPRANLSVASSRHFSSAGGGGGGGKRIPVAPSSAPLPASPSIGAWEESGRQRAPGALHYRGEGSHRDPPASAEAPSRRETIPLWLGIRLDGRRGAGITGASMSLE</sequence>
<dbReference type="AlphaFoldDB" id="A0AAD7SAU7"/>
<reference evidence="2" key="1">
    <citation type="journal article" date="2023" name="Science">
        <title>Genome structures resolve the early diversification of teleost fishes.</title>
        <authorList>
            <person name="Parey E."/>
            <person name="Louis A."/>
            <person name="Montfort J."/>
            <person name="Bouchez O."/>
            <person name="Roques C."/>
            <person name="Iampietro C."/>
            <person name="Lluch J."/>
            <person name="Castinel A."/>
            <person name="Donnadieu C."/>
            <person name="Desvignes T."/>
            <person name="Floi Bucao C."/>
            <person name="Jouanno E."/>
            <person name="Wen M."/>
            <person name="Mejri S."/>
            <person name="Dirks R."/>
            <person name="Jansen H."/>
            <person name="Henkel C."/>
            <person name="Chen W.J."/>
            <person name="Zahm M."/>
            <person name="Cabau C."/>
            <person name="Klopp C."/>
            <person name="Thompson A.W."/>
            <person name="Robinson-Rechavi M."/>
            <person name="Braasch I."/>
            <person name="Lecointre G."/>
            <person name="Bobe J."/>
            <person name="Postlethwait J.H."/>
            <person name="Berthelot C."/>
            <person name="Roest Crollius H."/>
            <person name="Guiguen Y."/>
        </authorList>
    </citation>
    <scope>NUCLEOTIDE SEQUENCE</scope>
    <source>
        <strain evidence="2">NC1722</strain>
    </source>
</reference>
<feature type="region of interest" description="Disordered" evidence="1">
    <location>
        <begin position="36"/>
        <end position="106"/>
    </location>
</feature>
<keyword evidence="3" id="KW-1185">Reference proteome</keyword>
<organism evidence="2 3">
    <name type="scientific">Aldrovandia affinis</name>
    <dbReference type="NCBI Taxonomy" id="143900"/>
    <lineage>
        <taxon>Eukaryota</taxon>
        <taxon>Metazoa</taxon>
        <taxon>Chordata</taxon>
        <taxon>Craniata</taxon>
        <taxon>Vertebrata</taxon>
        <taxon>Euteleostomi</taxon>
        <taxon>Actinopterygii</taxon>
        <taxon>Neopterygii</taxon>
        <taxon>Teleostei</taxon>
        <taxon>Notacanthiformes</taxon>
        <taxon>Halosauridae</taxon>
        <taxon>Aldrovandia</taxon>
    </lineage>
</organism>
<gene>
    <name evidence="2" type="ORF">AAFF_G00416250</name>
</gene>
<protein>
    <submittedName>
        <fullName evidence="2">Uncharacterized protein</fullName>
    </submittedName>
</protein>